<feature type="region of interest" description="Disordered" evidence="1">
    <location>
        <begin position="77"/>
        <end position="207"/>
    </location>
</feature>
<dbReference type="OrthoDB" id="3595585at2759"/>
<feature type="region of interest" description="Disordered" evidence="1">
    <location>
        <begin position="503"/>
        <end position="529"/>
    </location>
</feature>
<feature type="compositionally biased region" description="Basic and acidic residues" evidence="1">
    <location>
        <begin position="77"/>
        <end position="90"/>
    </location>
</feature>
<dbReference type="AlphaFoldDB" id="A0A5N5WXZ9"/>
<feature type="compositionally biased region" description="Basic and acidic residues" evidence="1">
    <location>
        <begin position="245"/>
        <end position="256"/>
    </location>
</feature>
<feature type="compositionally biased region" description="Low complexity" evidence="1">
    <location>
        <begin position="304"/>
        <end position="314"/>
    </location>
</feature>
<name>A0A5N5WXZ9_9EURO</name>
<evidence type="ECO:0000313" key="2">
    <source>
        <dbReference type="EMBL" id="KAB8073209.1"/>
    </source>
</evidence>
<dbReference type="SUPFAM" id="SSF54928">
    <property type="entry name" value="RNA-binding domain, RBD"/>
    <property type="match status" value="1"/>
</dbReference>
<dbReference type="InterPro" id="IPR035979">
    <property type="entry name" value="RBD_domain_sf"/>
</dbReference>
<reference evidence="2 3" key="1">
    <citation type="submission" date="2019-04" db="EMBL/GenBank/DDBJ databases">
        <title>Friends and foes A comparative genomics study of 23 Aspergillus species from section Flavi.</title>
        <authorList>
            <consortium name="DOE Joint Genome Institute"/>
            <person name="Kjaerbolling I."/>
            <person name="Vesth T."/>
            <person name="Frisvad J.C."/>
            <person name="Nybo J.L."/>
            <person name="Theobald S."/>
            <person name="Kildgaard S."/>
            <person name="Isbrandt T."/>
            <person name="Kuo A."/>
            <person name="Sato A."/>
            <person name="Lyhne E.K."/>
            <person name="Kogle M.E."/>
            <person name="Wiebenga A."/>
            <person name="Kun R.S."/>
            <person name="Lubbers R.J."/>
            <person name="Makela M.R."/>
            <person name="Barry K."/>
            <person name="Chovatia M."/>
            <person name="Clum A."/>
            <person name="Daum C."/>
            <person name="Haridas S."/>
            <person name="He G."/>
            <person name="LaButti K."/>
            <person name="Lipzen A."/>
            <person name="Mondo S."/>
            <person name="Riley R."/>
            <person name="Salamov A."/>
            <person name="Simmons B.A."/>
            <person name="Magnuson J.K."/>
            <person name="Henrissat B."/>
            <person name="Mortensen U.H."/>
            <person name="Larsen T.O."/>
            <person name="Devries R.P."/>
            <person name="Grigoriev I.V."/>
            <person name="Machida M."/>
            <person name="Baker S.E."/>
            <person name="Andersen M.R."/>
        </authorList>
    </citation>
    <scope>NUCLEOTIDE SEQUENCE [LARGE SCALE GENOMIC DNA]</scope>
    <source>
        <strain evidence="2 3">CBS 151.66</strain>
    </source>
</reference>
<feature type="compositionally biased region" description="Basic and acidic residues" evidence="1">
    <location>
        <begin position="155"/>
        <end position="174"/>
    </location>
</feature>
<feature type="compositionally biased region" description="Polar residues" evidence="1">
    <location>
        <begin position="355"/>
        <end position="369"/>
    </location>
</feature>
<gene>
    <name evidence="2" type="ORF">BDV29DRAFT_175843</name>
</gene>
<feature type="compositionally biased region" description="Basic residues" evidence="1">
    <location>
        <begin position="519"/>
        <end position="529"/>
    </location>
</feature>
<feature type="compositionally biased region" description="Basic and acidic residues" evidence="1">
    <location>
        <begin position="344"/>
        <end position="354"/>
    </location>
</feature>
<evidence type="ECO:0008006" key="4">
    <source>
        <dbReference type="Google" id="ProtNLM"/>
    </source>
</evidence>
<feature type="compositionally biased region" description="Basic and acidic residues" evidence="1">
    <location>
        <begin position="370"/>
        <end position="379"/>
    </location>
</feature>
<proteinExistence type="predicted"/>
<protein>
    <recommendedName>
        <fullName evidence="4">Suppressor protein SRP40</fullName>
    </recommendedName>
</protein>
<feature type="compositionally biased region" description="Basic and acidic residues" evidence="1">
    <location>
        <begin position="124"/>
        <end position="133"/>
    </location>
</feature>
<organism evidence="2 3">
    <name type="scientific">Aspergillus leporis</name>
    <dbReference type="NCBI Taxonomy" id="41062"/>
    <lineage>
        <taxon>Eukaryota</taxon>
        <taxon>Fungi</taxon>
        <taxon>Dikarya</taxon>
        <taxon>Ascomycota</taxon>
        <taxon>Pezizomycotina</taxon>
        <taxon>Eurotiomycetes</taxon>
        <taxon>Eurotiomycetidae</taxon>
        <taxon>Eurotiales</taxon>
        <taxon>Aspergillaceae</taxon>
        <taxon>Aspergillus</taxon>
        <taxon>Aspergillus subgen. Circumdati</taxon>
    </lineage>
</organism>
<keyword evidence="3" id="KW-1185">Reference proteome</keyword>
<evidence type="ECO:0000313" key="3">
    <source>
        <dbReference type="Proteomes" id="UP000326565"/>
    </source>
</evidence>
<dbReference type="EMBL" id="ML732231">
    <property type="protein sequence ID" value="KAB8073209.1"/>
    <property type="molecule type" value="Genomic_DNA"/>
</dbReference>
<dbReference type="Proteomes" id="UP000326565">
    <property type="component" value="Unassembled WGS sequence"/>
</dbReference>
<accession>A0A5N5WXZ9</accession>
<sequence length="529" mass="59358">MTTGSSTTKRLHITPFTPDLLPSVLSSSVRPLATEVSFHCIPTFPENNYGYVTLPTMEADKIKKKLNGSILKGRKFKVEVSRPQKRHRDEDESGPVTPAAEPPSGKKSKKQKAEGNILEGYELPPDRQVKRGWTESTSSMKERCKEEKRKKRKDERKEKSQAKSKYTEKPECLFRAKVPPNRASADQEEQSKKKKRPSQESVVHEFAKTIKQPSFIRTNDDGAAPTYTFEEGKGWIDSSGNLKEPVSDRIRSDQYRPGKVAGAKERPKRAKYLLTAQESSRELRADGIDGKDTLKPAEDLEDWTSSSGATSSDDSTADSKSEESLTSDSSDESDVAASGQDEQSIPRKVEKLSDSETNLDQNESQTEGNNEPRSEEVHPLEALFKKPASTAAESKPDPDANAQFSFFGQGDVESEEELQAADPQTPFTKNDLQGRGLRSAAPTPDTALVGRNKKWSALDQDDSMDVDDELFTNTPISKSESDLKIESEFMKWFWENRGDNNRAWKKRRRDAAKEERQRENRRKGMKGKS</sequence>
<dbReference type="GO" id="GO:0003676">
    <property type="term" value="F:nucleic acid binding"/>
    <property type="evidence" value="ECO:0007669"/>
    <property type="project" value="InterPro"/>
</dbReference>
<feature type="compositionally biased region" description="Basic and acidic residues" evidence="1">
    <location>
        <begin position="279"/>
        <end position="298"/>
    </location>
</feature>
<evidence type="ECO:0000256" key="1">
    <source>
        <dbReference type="SAM" id="MobiDB-lite"/>
    </source>
</evidence>
<feature type="region of interest" description="Disordered" evidence="1">
    <location>
        <begin position="230"/>
        <end position="467"/>
    </location>
</feature>